<accession>A0A7I9VK25</accession>
<organism evidence="2 3">
    <name type="scientific">Anaeromyxobacter diazotrophicus</name>
    <dbReference type="NCBI Taxonomy" id="2590199"/>
    <lineage>
        <taxon>Bacteria</taxon>
        <taxon>Pseudomonadati</taxon>
        <taxon>Myxococcota</taxon>
        <taxon>Myxococcia</taxon>
        <taxon>Myxococcales</taxon>
        <taxon>Cystobacterineae</taxon>
        <taxon>Anaeromyxobacteraceae</taxon>
        <taxon>Anaeromyxobacter</taxon>
    </lineage>
</organism>
<dbReference type="Proteomes" id="UP000503640">
    <property type="component" value="Unassembled WGS sequence"/>
</dbReference>
<dbReference type="AlphaFoldDB" id="A0A7I9VK25"/>
<protein>
    <submittedName>
        <fullName evidence="2">Uncharacterized protein</fullName>
    </submittedName>
</protein>
<reference evidence="3" key="1">
    <citation type="journal article" date="2020" name="Appl. Environ. Microbiol.">
        <title>Diazotrophic Anaeromyxobacter Isolates from Soils.</title>
        <authorList>
            <person name="Masuda Y."/>
            <person name="Yamanaka H."/>
            <person name="Xu Z.X."/>
            <person name="Shiratori Y."/>
            <person name="Aono T."/>
            <person name="Amachi S."/>
            <person name="Senoo K."/>
            <person name="Itoh H."/>
        </authorList>
    </citation>
    <scope>NUCLEOTIDE SEQUENCE [LARGE SCALE GENOMIC DNA]</scope>
    <source>
        <strain evidence="3">R267</strain>
    </source>
</reference>
<sequence>MSQSPTAKVAQRARITSTVGRGARTVKVRRPPAPAGAVARSAAERARPPPRAPPGGAPWGRALPRLASCTIGPRYGPGVENWPCQRTSLACPHLVDPRPQRDDGRT</sequence>
<gene>
    <name evidence="2" type="ORF">AMYX_14740</name>
</gene>
<evidence type="ECO:0000256" key="1">
    <source>
        <dbReference type="SAM" id="MobiDB-lite"/>
    </source>
</evidence>
<dbReference type="EMBL" id="BJTG01000003">
    <property type="protein sequence ID" value="GEJ56733.1"/>
    <property type="molecule type" value="Genomic_DNA"/>
</dbReference>
<comment type="caution">
    <text evidence="2">The sequence shown here is derived from an EMBL/GenBank/DDBJ whole genome shotgun (WGS) entry which is preliminary data.</text>
</comment>
<evidence type="ECO:0000313" key="2">
    <source>
        <dbReference type="EMBL" id="GEJ56733.1"/>
    </source>
</evidence>
<name>A0A7I9VK25_9BACT</name>
<evidence type="ECO:0000313" key="3">
    <source>
        <dbReference type="Proteomes" id="UP000503640"/>
    </source>
</evidence>
<feature type="region of interest" description="Disordered" evidence="1">
    <location>
        <begin position="1"/>
        <end position="62"/>
    </location>
</feature>
<keyword evidence="3" id="KW-1185">Reference proteome</keyword>
<proteinExistence type="predicted"/>